<evidence type="ECO:0000256" key="2">
    <source>
        <dbReference type="ARBA" id="ARBA00009256"/>
    </source>
</evidence>
<name>A0AA38CKH5_TAXCH</name>
<gene>
    <name evidence="13" type="ORF">KI387_030156</name>
</gene>
<dbReference type="GO" id="GO:0005524">
    <property type="term" value="F:ATP binding"/>
    <property type="evidence" value="ECO:0007669"/>
    <property type="project" value="UniProtKB-KW"/>
</dbReference>
<dbReference type="OMA" id="CNHKLEP"/>
<dbReference type="AlphaFoldDB" id="A0AA38CKH5"/>
<comment type="similarity">
    <text evidence="2">Belongs to the pantothenate synthetase family.</text>
</comment>
<dbReference type="CDD" id="cd00560">
    <property type="entry name" value="PanC"/>
    <property type="match status" value="1"/>
</dbReference>
<dbReference type="InterPro" id="IPR042176">
    <property type="entry name" value="Pantoate_ligase_C"/>
</dbReference>
<dbReference type="PANTHER" id="PTHR21299">
    <property type="entry name" value="CYTIDYLATE KINASE/PANTOATE-BETA-ALANINE LIGASE"/>
    <property type="match status" value="1"/>
</dbReference>
<evidence type="ECO:0000256" key="1">
    <source>
        <dbReference type="ARBA" id="ARBA00004990"/>
    </source>
</evidence>
<dbReference type="EC" id="6.3.2.1" evidence="3"/>
<keyword evidence="7" id="KW-0566">Pantothenate biosynthesis</keyword>
<protein>
    <recommendedName>
        <fullName evidence="4">Pantoate--beta-alanine ligase</fullName>
        <ecNumber evidence="3">6.3.2.1</ecNumber>
    </recommendedName>
    <alternativeName>
        <fullName evidence="11">Pantoate-activating enzyme</fullName>
    </alternativeName>
    <alternativeName>
        <fullName evidence="10">Pantothenate synthetase</fullName>
    </alternativeName>
</protein>
<dbReference type="GO" id="GO:0005829">
    <property type="term" value="C:cytosol"/>
    <property type="evidence" value="ECO:0007669"/>
    <property type="project" value="TreeGrafter"/>
</dbReference>
<evidence type="ECO:0000256" key="9">
    <source>
        <dbReference type="ARBA" id="ARBA00022840"/>
    </source>
</evidence>
<evidence type="ECO:0000256" key="4">
    <source>
        <dbReference type="ARBA" id="ARBA00015647"/>
    </source>
</evidence>
<evidence type="ECO:0000256" key="3">
    <source>
        <dbReference type="ARBA" id="ARBA00012219"/>
    </source>
</evidence>
<evidence type="ECO:0000256" key="7">
    <source>
        <dbReference type="ARBA" id="ARBA00022655"/>
    </source>
</evidence>
<dbReference type="Pfam" id="PF02569">
    <property type="entry name" value="Pantoate_ligase"/>
    <property type="match status" value="1"/>
</dbReference>
<dbReference type="HAMAP" id="MF_00158">
    <property type="entry name" value="PanC"/>
    <property type="match status" value="1"/>
</dbReference>
<comment type="pathway">
    <text evidence="1">Cofactor biosynthesis; (R)-pantothenate biosynthesis; (R)-pantothenate from (R)-pantoate and beta-alanine: step 1/1.</text>
</comment>
<comment type="catalytic activity">
    <reaction evidence="12">
        <text>(R)-pantoate + beta-alanine + ATP = (R)-pantothenate + AMP + diphosphate + H(+)</text>
        <dbReference type="Rhea" id="RHEA:10912"/>
        <dbReference type="ChEBI" id="CHEBI:15378"/>
        <dbReference type="ChEBI" id="CHEBI:15980"/>
        <dbReference type="ChEBI" id="CHEBI:29032"/>
        <dbReference type="ChEBI" id="CHEBI:30616"/>
        <dbReference type="ChEBI" id="CHEBI:33019"/>
        <dbReference type="ChEBI" id="CHEBI:57966"/>
        <dbReference type="ChEBI" id="CHEBI:456215"/>
        <dbReference type="EC" id="6.3.2.1"/>
    </reaction>
</comment>
<evidence type="ECO:0000256" key="8">
    <source>
        <dbReference type="ARBA" id="ARBA00022741"/>
    </source>
</evidence>
<dbReference type="PANTHER" id="PTHR21299:SF1">
    <property type="entry name" value="PANTOATE--BETA-ALANINE LIGASE"/>
    <property type="match status" value="1"/>
</dbReference>
<dbReference type="GO" id="GO:0015940">
    <property type="term" value="P:pantothenate biosynthetic process"/>
    <property type="evidence" value="ECO:0007669"/>
    <property type="project" value="UniProtKB-KW"/>
</dbReference>
<evidence type="ECO:0000256" key="11">
    <source>
        <dbReference type="ARBA" id="ARBA00032806"/>
    </source>
</evidence>
<keyword evidence="9" id="KW-0067">ATP-binding</keyword>
<organism evidence="13 14">
    <name type="scientific">Taxus chinensis</name>
    <name type="common">Chinese yew</name>
    <name type="synonym">Taxus wallichiana var. chinensis</name>
    <dbReference type="NCBI Taxonomy" id="29808"/>
    <lineage>
        <taxon>Eukaryota</taxon>
        <taxon>Viridiplantae</taxon>
        <taxon>Streptophyta</taxon>
        <taxon>Embryophyta</taxon>
        <taxon>Tracheophyta</taxon>
        <taxon>Spermatophyta</taxon>
        <taxon>Pinopsida</taxon>
        <taxon>Pinidae</taxon>
        <taxon>Conifers II</taxon>
        <taxon>Cupressales</taxon>
        <taxon>Taxaceae</taxon>
        <taxon>Taxus</taxon>
    </lineage>
</organism>
<evidence type="ECO:0000256" key="12">
    <source>
        <dbReference type="ARBA" id="ARBA00048258"/>
    </source>
</evidence>
<dbReference type="NCBIfam" id="TIGR00018">
    <property type="entry name" value="panC"/>
    <property type="match status" value="1"/>
</dbReference>
<proteinExistence type="inferred from homology"/>
<dbReference type="Proteomes" id="UP000824469">
    <property type="component" value="Unassembled WGS sequence"/>
</dbReference>
<dbReference type="InterPro" id="IPR014729">
    <property type="entry name" value="Rossmann-like_a/b/a_fold"/>
</dbReference>
<dbReference type="SUPFAM" id="SSF52374">
    <property type="entry name" value="Nucleotidylyl transferase"/>
    <property type="match status" value="1"/>
</dbReference>
<sequence>MGQDIEVIRDKNAMRNWSRNRRVQGEKISLVPTMGYLHSGHLALVKAAKTRAPRVVVSIYINPAQFAAGEDFSTYPSNFEGDLNKLRALGVDAVFIPADLYVREDNAKGEGKVEDKNVGECTSFLEEKSGNGHETWIRVDKMEKPLCGKSRPIFFRGVATVVAKLFNIVEPDFAVFGKKDYQQWRLICRMVRDLDFAVEIVGSEIVRDSDGLALSSRNVHLSPKERREALSICRSLTKVRNAVCNGEISSGILRHLVVENILKAGGKIDYVE</sequence>
<dbReference type="FunFam" id="3.40.50.620:FF:000160">
    <property type="entry name" value="Pantoate--beta-alanine ligase"/>
    <property type="match status" value="1"/>
</dbReference>
<evidence type="ECO:0000256" key="5">
    <source>
        <dbReference type="ARBA" id="ARBA00022490"/>
    </source>
</evidence>
<dbReference type="InterPro" id="IPR003721">
    <property type="entry name" value="Pantoate_ligase"/>
</dbReference>
<reference evidence="13 14" key="1">
    <citation type="journal article" date="2021" name="Nat. Plants">
        <title>The Taxus genome provides insights into paclitaxel biosynthesis.</title>
        <authorList>
            <person name="Xiong X."/>
            <person name="Gou J."/>
            <person name="Liao Q."/>
            <person name="Li Y."/>
            <person name="Zhou Q."/>
            <person name="Bi G."/>
            <person name="Li C."/>
            <person name="Du R."/>
            <person name="Wang X."/>
            <person name="Sun T."/>
            <person name="Guo L."/>
            <person name="Liang H."/>
            <person name="Lu P."/>
            <person name="Wu Y."/>
            <person name="Zhang Z."/>
            <person name="Ro D.K."/>
            <person name="Shang Y."/>
            <person name="Huang S."/>
            <person name="Yan J."/>
        </authorList>
    </citation>
    <scope>NUCLEOTIDE SEQUENCE [LARGE SCALE GENOMIC DNA]</scope>
    <source>
        <strain evidence="13">Ta-2019</strain>
    </source>
</reference>
<keyword evidence="8" id="KW-0547">Nucleotide-binding</keyword>
<feature type="non-terminal residue" evidence="13">
    <location>
        <position position="272"/>
    </location>
</feature>
<keyword evidence="6" id="KW-0436">Ligase</keyword>
<evidence type="ECO:0000256" key="6">
    <source>
        <dbReference type="ARBA" id="ARBA00022598"/>
    </source>
</evidence>
<dbReference type="EMBL" id="JAHRHJ020000010">
    <property type="protein sequence ID" value="KAH9298474.1"/>
    <property type="molecule type" value="Genomic_DNA"/>
</dbReference>
<dbReference type="GO" id="GO:0004592">
    <property type="term" value="F:pantoate-beta-alanine ligase activity"/>
    <property type="evidence" value="ECO:0007669"/>
    <property type="project" value="UniProtKB-EC"/>
</dbReference>
<keyword evidence="5" id="KW-0963">Cytoplasm</keyword>
<evidence type="ECO:0000256" key="10">
    <source>
        <dbReference type="ARBA" id="ARBA00029902"/>
    </source>
</evidence>
<accession>A0AA38CKH5</accession>
<keyword evidence="14" id="KW-1185">Reference proteome</keyword>
<evidence type="ECO:0000313" key="14">
    <source>
        <dbReference type="Proteomes" id="UP000824469"/>
    </source>
</evidence>
<dbReference type="Gene3D" id="3.30.1300.10">
    <property type="entry name" value="Pantoate-beta-alanine ligase, C-terminal domain"/>
    <property type="match status" value="1"/>
</dbReference>
<dbReference type="Gene3D" id="3.40.50.620">
    <property type="entry name" value="HUPs"/>
    <property type="match status" value="1"/>
</dbReference>
<evidence type="ECO:0000313" key="13">
    <source>
        <dbReference type="EMBL" id="KAH9298474.1"/>
    </source>
</evidence>
<comment type="caution">
    <text evidence="13">The sequence shown here is derived from an EMBL/GenBank/DDBJ whole genome shotgun (WGS) entry which is preliminary data.</text>
</comment>